<evidence type="ECO:0000313" key="11">
    <source>
        <dbReference type="EMBL" id="RXZ44554.1"/>
    </source>
</evidence>
<dbReference type="SUPFAM" id="SSF53659">
    <property type="entry name" value="Isocitrate/Isopropylmalate dehydrogenase-like"/>
    <property type="match status" value="1"/>
</dbReference>
<comment type="subunit">
    <text evidence="10">Homodimer.</text>
</comment>
<reference evidence="11 12" key="1">
    <citation type="submission" date="2018-10" db="EMBL/GenBank/DDBJ databases">
        <title>Draft genome of Fastidiocella sp. strain 375T, a bacterium isolated from a karstic cave dripping water.</title>
        <authorList>
            <person name="Coelho C."/>
            <person name="Verissimo A."/>
            <person name="Tiago I."/>
        </authorList>
    </citation>
    <scope>NUCLEOTIDE SEQUENCE [LARGE SCALE GENOMIC DNA]</scope>
    <source>
        <strain evidence="11 12">CAVE-375</strain>
    </source>
</reference>
<comment type="pathway">
    <text evidence="10">Cofactor biosynthesis; pyridoxine 5'-phosphate biosynthesis; pyridoxine 5'-phosphate from D-erythrose 4-phosphate: step 4/5.</text>
</comment>
<evidence type="ECO:0000256" key="10">
    <source>
        <dbReference type="HAMAP-Rule" id="MF_00536"/>
    </source>
</evidence>
<comment type="caution">
    <text evidence="11">The sequence shown here is derived from an EMBL/GenBank/DDBJ whole genome shotgun (WGS) entry which is preliminary data.</text>
</comment>
<comment type="subcellular location">
    <subcellularLocation>
        <location evidence="10">Cytoplasm</location>
    </subcellularLocation>
</comment>
<dbReference type="EC" id="1.1.1.262" evidence="10"/>
<dbReference type="Gene3D" id="3.40.718.10">
    <property type="entry name" value="Isopropylmalate Dehydrogenase"/>
    <property type="match status" value="1"/>
</dbReference>
<evidence type="ECO:0000256" key="9">
    <source>
        <dbReference type="ARBA" id="ARBA00023285"/>
    </source>
</evidence>
<keyword evidence="9 10" id="KW-0170">Cobalt</keyword>
<evidence type="ECO:0000256" key="1">
    <source>
        <dbReference type="ARBA" id="ARBA00022490"/>
    </source>
</evidence>
<gene>
    <name evidence="10 11" type="primary">pdxA</name>
    <name evidence="11" type="ORF">EBB06_05500</name>
</gene>
<feature type="binding site" evidence="10">
    <location>
        <position position="286"/>
    </location>
    <ligand>
        <name>substrate</name>
    </ligand>
</feature>
<comment type="cofactor">
    <cofactor evidence="10">
        <name>Zn(2+)</name>
        <dbReference type="ChEBI" id="CHEBI:29105"/>
    </cofactor>
    <cofactor evidence="10">
        <name>Mg(2+)</name>
        <dbReference type="ChEBI" id="CHEBI:18420"/>
    </cofactor>
    <cofactor evidence="10">
        <name>Co(2+)</name>
        <dbReference type="ChEBI" id="CHEBI:48828"/>
    </cofactor>
    <text evidence="10">Binds 1 divalent metal cation per subunit. Can use ions such as Zn(2+), Mg(2+) or Co(2+).</text>
</comment>
<comment type="catalytic activity">
    <reaction evidence="10">
        <text>4-(phosphooxy)-L-threonine + NAD(+) = 3-amino-2-oxopropyl phosphate + CO2 + NADH</text>
        <dbReference type="Rhea" id="RHEA:32275"/>
        <dbReference type="ChEBI" id="CHEBI:16526"/>
        <dbReference type="ChEBI" id="CHEBI:57279"/>
        <dbReference type="ChEBI" id="CHEBI:57540"/>
        <dbReference type="ChEBI" id="CHEBI:57945"/>
        <dbReference type="ChEBI" id="CHEBI:58452"/>
        <dbReference type="EC" id="1.1.1.262"/>
    </reaction>
</comment>
<dbReference type="PANTHER" id="PTHR30004:SF5">
    <property type="entry name" value="4-HYDROXYTHREONINE-4-PHOSPHATE DEHYDROGENASE"/>
    <property type="match status" value="1"/>
</dbReference>
<feature type="binding site" evidence="10">
    <location>
        <position position="260"/>
    </location>
    <ligand>
        <name>a divalent metal cation</name>
        <dbReference type="ChEBI" id="CHEBI:60240"/>
        <note>ligand shared between dimeric partners</note>
    </ligand>
</feature>
<keyword evidence="1 10" id="KW-0963">Cytoplasm</keyword>
<feature type="binding site" evidence="10">
    <location>
        <position position="130"/>
    </location>
    <ligand>
        <name>substrate</name>
    </ligand>
</feature>
<proteinExistence type="inferred from homology"/>
<dbReference type="HAMAP" id="MF_00536">
    <property type="entry name" value="PdxA"/>
    <property type="match status" value="1"/>
</dbReference>
<name>A0ABY0FH80_9NEIS</name>
<dbReference type="EMBL" id="REGR01000003">
    <property type="protein sequence ID" value="RXZ44554.1"/>
    <property type="molecule type" value="Genomic_DNA"/>
</dbReference>
<comment type="similarity">
    <text evidence="10">Belongs to the PdxA family.</text>
</comment>
<dbReference type="InterPro" id="IPR005255">
    <property type="entry name" value="PdxA_fam"/>
</dbReference>
<evidence type="ECO:0000256" key="5">
    <source>
        <dbReference type="ARBA" id="ARBA00022857"/>
    </source>
</evidence>
<dbReference type="Pfam" id="PF04166">
    <property type="entry name" value="PdxA"/>
    <property type="match status" value="1"/>
</dbReference>
<feature type="binding site" evidence="10">
    <location>
        <position position="131"/>
    </location>
    <ligand>
        <name>substrate</name>
    </ligand>
</feature>
<evidence type="ECO:0000256" key="3">
    <source>
        <dbReference type="ARBA" id="ARBA00022833"/>
    </source>
</evidence>
<keyword evidence="3 10" id="KW-0862">Zinc</keyword>
<keyword evidence="2 10" id="KW-0479">Metal-binding</keyword>
<dbReference type="RefSeq" id="WP_129212105.1">
    <property type="nucleotide sequence ID" value="NZ_REGR01000003.1"/>
</dbReference>
<keyword evidence="5 10" id="KW-0521">NADP</keyword>
<sequence>MSPIAITAGEPAGIGPDLVLRLAELAGARRRVIVADRGLLEARARQLGLAVSLVDYRRDAAPLKGALEVLHVPLSAPAVAGRLDAANGRYVLDTLDVAIDGCVSGEFAAIVTAPVHKGVINEAGVPFTGHTEYLAERTQTPKVVMLLAGGGLRVALATTHLPLKDVASAITREGLAEVIRILNHDLVARFGIAVPRILVAGLNPHAGESGHMGREEIDVIAPVLEALRAEDMHLTGPLPADTLFQPRYLDHADAVLAMYHDQGLPVLKYASFGAGVNITLGLPIVRTSVDHGTALDLAGTGRAEPGSLIEAVTLAEQLAATA</sequence>
<comment type="miscellaneous">
    <text evidence="10">The active site is located at the dimer interface.</text>
</comment>
<accession>A0ABY0FH80</accession>
<keyword evidence="4 10" id="KW-0460">Magnesium</keyword>
<keyword evidence="6 10" id="KW-0560">Oxidoreductase</keyword>
<evidence type="ECO:0000256" key="8">
    <source>
        <dbReference type="ARBA" id="ARBA00023096"/>
    </source>
</evidence>
<evidence type="ECO:0000256" key="2">
    <source>
        <dbReference type="ARBA" id="ARBA00022723"/>
    </source>
</evidence>
<organism evidence="11 12">
    <name type="scientific">Crenobacter cavernae</name>
    <dbReference type="NCBI Taxonomy" id="2290923"/>
    <lineage>
        <taxon>Bacteria</taxon>
        <taxon>Pseudomonadati</taxon>
        <taxon>Pseudomonadota</taxon>
        <taxon>Betaproteobacteria</taxon>
        <taxon>Neisseriales</taxon>
        <taxon>Neisseriaceae</taxon>
        <taxon>Crenobacter</taxon>
    </lineage>
</organism>
<dbReference type="Proteomes" id="UP000290682">
    <property type="component" value="Unassembled WGS sequence"/>
</dbReference>
<dbReference type="PANTHER" id="PTHR30004">
    <property type="entry name" value="4-HYDROXYTHREONINE-4-PHOSPHATE DEHYDROGENASE"/>
    <property type="match status" value="1"/>
</dbReference>
<feature type="binding site" evidence="10">
    <location>
        <position position="160"/>
    </location>
    <ligand>
        <name>a divalent metal cation</name>
        <dbReference type="ChEBI" id="CHEBI:60240"/>
        <note>ligand shared between dimeric partners</note>
    </ligand>
</feature>
<comment type="function">
    <text evidence="10">Catalyzes the NAD(P)-dependent oxidation of 4-(phosphooxy)-L-threonine (HTP) into 2-amino-3-oxo-4-(phosphooxy)butyric acid which spontaneously decarboxylates to form 3-amino-2-oxopropyl phosphate (AHAP).</text>
</comment>
<evidence type="ECO:0000313" key="12">
    <source>
        <dbReference type="Proteomes" id="UP000290682"/>
    </source>
</evidence>
<keyword evidence="7 10" id="KW-0520">NAD</keyword>
<keyword evidence="12" id="KW-1185">Reference proteome</keyword>
<keyword evidence="8 10" id="KW-0664">Pyridoxine biosynthesis</keyword>
<protein>
    <recommendedName>
        <fullName evidence="10">4-hydroxythreonine-4-phosphate dehydrogenase</fullName>
        <ecNumber evidence="10">1.1.1.262</ecNumber>
    </recommendedName>
    <alternativeName>
        <fullName evidence="10">4-(phosphohydroxy)-L-threonine dehydrogenase</fullName>
    </alternativeName>
</protein>
<evidence type="ECO:0000256" key="4">
    <source>
        <dbReference type="ARBA" id="ARBA00022842"/>
    </source>
</evidence>
<dbReference type="InterPro" id="IPR037510">
    <property type="entry name" value="PdxA"/>
</dbReference>
<evidence type="ECO:0000256" key="7">
    <source>
        <dbReference type="ARBA" id="ARBA00023027"/>
    </source>
</evidence>
<feature type="binding site" evidence="10">
    <location>
        <position position="268"/>
    </location>
    <ligand>
        <name>substrate</name>
    </ligand>
</feature>
<dbReference type="GO" id="GO:0050570">
    <property type="term" value="F:4-hydroxythreonine-4-phosphate dehydrogenase activity"/>
    <property type="evidence" value="ECO:0007669"/>
    <property type="project" value="UniProtKB-EC"/>
</dbReference>
<evidence type="ECO:0000256" key="6">
    <source>
        <dbReference type="ARBA" id="ARBA00023002"/>
    </source>
</evidence>
<feature type="binding site" evidence="10">
    <location>
        <position position="205"/>
    </location>
    <ligand>
        <name>a divalent metal cation</name>
        <dbReference type="ChEBI" id="CHEBI:60240"/>
        <note>ligand shared between dimeric partners</note>
    </ligand>
</feature>
<dbReference type="NCBIfam" id="TIGR00557">
    <property type="entry name" value="pdxA"/>
    <property type="match status" value="1"/>
</dbReference>
<feature type="binding site" evidence="10">
    <location>
        <position position="277"/>
    </location>
    <ligand>
        <name>substrate</name>
    </ligand>
</feature>